<dbReference type="GO" id="GO:0009272">
    <property type="term" value="P:fungal-type cell wall biogenesis"/>
    <property type="evidence" value="ECO:0007669"/>
    <property type="project" value="TreeGrafter"/>
</dbReference>
<keyword evidence="6" id="KW-0325">Glycoprotein</keyword>
<evidence type="ECO:0000313" key="10">
    <source>
        <dbReference type="EMBL" id="CAI6287096.1"/>
    </source>
</evidence>
<dbReference type="InterPro" id="IPR008928">
    <property type="entry name" value="6-hairpin_glycosidase_sf"/>
</dbReference>
<protein>
    <recommendedName>
        <fullName evidence="3">mannan endo-1,6-alpha-mannosidase</fullName>
        <ecNumber evidence="3">3.2.1.101</ecNumber>
    </recommendedName>
</protein>
<accession>A0A9W4U6L0</accession>
<dbReference type="Proteomes" id="UP001152607">
    <property type="component" value="Unassembled WGS sequence"/>
</dbReference>
<feature type="compositionally biased region" description="Basic and acidic residues" evidence="8">
    <location>
        <begin position="397"/>
        <end position="426"/>
    </location>
</feature>
<evidence type="ECO:0000256" key="8">
    <source>
        <dbReference type="SAM" id="MobiDB-lite"/>
    </source>
</evidence>
<name>A0A9W4U6L0_9PLEO</name>
<feature type="compositionally biased region" description="Polar residues" evidence="8">
    <location>
        <begin position="430"/>
        <end position="448"/>
    </location>
</feature>
<evidence type="ECO:0000256" key="9">
    <source>
        <dbReference type="SAM" id="SignalP"/>
    </source>
</evidence>
<dbReference type="PANTHER" id="PTHR12145:SF36">
    <property type="entry name" value="MANNAN ENDO-1,6-ALPHA-MANNOSIDASE DCW1"/>
    <property type="match status" value="1"/>
</dbReference>
<keyword evidence="5" id="KW-0378">Hydrolase</keyword>
<evidence type="ECO:0000313" key="11">
    <source>
        <dbReference type="Proteomes" id="UP001152607"/>
    </source>
</evidence>
<dbReference type="Pfam" id="PF03663">
    <property type="entry name" value="Glyco_hydro_76"/>
    <property type="match status" value="1"/>
</dbReference>
<sequence length="469" mass="51038">MHSSLQFLSLALVAFPGSTFAQTSPSADKEEILAFSTRMADILVQFYTTSASKNQEPGIFPLAAQTFGRTGDIWNSLLEYGHLTGDTKHNDLVVSSLIGPLDEKVAPFLPKDGDGEIANWDQSSWGLAAMTAAEIDLKMPETSSDGRKISKWIDLAQLVFDDQASRWTQICKGGLNLVMNPELPEFDVKESGGNGNFFLLSARLARFTGNKTHQDWAEKSFKWAQGTKLVDEFFRVFSEADATQECLAINKEEWINRHATYTEGAAVMYNITNKAKEWETAVAGFAKSTATFRTQQGLREAFCENDAECLSPVDDTYTYGNAMRSYGRALAAVDNAADDLSQVLRESLSTNMGPVPTNSTLPSKGTIEETFNHLTSFQSQLWSSAKPLVSSATSSETSDKKSSDGKPSNDKPSNDKPSDSNTKDSENGGEPSSGQAAAAENTSNAMSQSATSWKFMLGAVGLSLYMLHN</sequence>
<dbReference type="Gene3D" id="1.50.10.20">
    <property type="match status" value="1"/>
</dbReference>
<evidence type="ECO:0000256" key="4">
    <source>
        <dbReference type="ARBA" id="ARBA00022729"/>
    </source>
</evidence>
<evidence type="ECO:0000256" key="3">
    <source>
        <dbReference type="ARBA" id="ARBA00012350"/>
    </source>
</evidence>
<gene>
    <name evidence="10" type="ORF">PDIGIT_LOCUS2341</name>
</gene>
<dbReference type="PANTHER" id="PTHR12145">
    <property type="entry name" value="MANNAN ENDO-1,6-ALPHA-MANNOSIDASE DCW1"/>
    <property type="match status" value="1"/>
</dbReference>
<comment type="similarity">
    <text evidence="2">Belongs to the glycosyl hydrolase 76 family.</text>
</comment>
<dbReference type="InterPro" id="IPR014480">
    <property type="entry name" value="Mannan-1_6-alpha_mannosidase"/>
</dbReference>
<dbReference type="EMBL" id="CAOQHR010000001">
    <property type="protein sequence ID" value="CAI6287096.1"/>
    <property type="molecule type" value="Genomic_DNA"/>
</dbReference>
<evidence type="ECO:0000256" key="6">
    <source>
        <dbReference type="ARBA" id="ARBA00023180"/>
    </source>
</evidence>
<feature type="chain" id="PRO_5040934211" description="mannan endo-1,6-alpha-mannosidase" evidence="9">
    <location>
        <begin position="22"/>
        <end position="469"/>
    </location>
</feature>
<proteinExistence type="inferred from homology"/>
<dbReference type="AlphaFoldDB" id="A0A9W4U6L0"/>
<feature type="region of interest" description="Disordered" evidence="8">
    <location>
        <begin position="388"/>
        <end position="448"/>
    </location>
</feature>
<reference evidence="10" key="1">
    <citation type="submission" date="2023-01" db="EMBL/GenBank/DDBJ databases">
        <authorList>
            <person name="Van Ghelder C."/>
            <person name="Rancurel C."/>
        </authorList>
    </citation>
    <scope>NUCLEOTIDE SEQUENCE</scope>
    <source>
        <strain evidence="10">CNCM I-4278</strain>
    </source>
</reference>
<feature type="signal peptide" evidence="9">
    <location>
        <begin position="1"/>
        <end position="21"/>
    </location>
</feature>
<organism evidence="10 11">
    <name type="scientific">Periconia digitata</name>
    <dbReference type="NCBI Taxonomy" id="1303443"/>
    <lineage>
        <taxon>Eukaryota</taxon>
        <taxon>Fungi</taxon>
        <taxon>Dikarya</taxon>
        <taxon>Ascomycota</taxon>
        <taxon>Pezizomycotina</taxon>
        <taxon>Dothideomycetes</taxon>
        <taxon>Pleosporomycetidae</taxon>
        <taxon>Pleosporales</taxon>
        <taxon>Massarineae</taxon>
        <taxon>Periconiaceae</taxon>
        <taxon>Periconia</taxon>
    </lineage>
</organism>
<dbReference type="InterPro" id="IPR005198">
    <property type="entry name" value="Glyco_hydro_76"/>
</dbReference>
<evidence type="ECO:0000256" key="5">
    <source>
        <dbReference type="ARBA" id="ARBA00022801"/>
    </source>
</evidence>
<dbReference type="GO" id="GO:0016052">
    <property type="term" value="P:carbohydrate catabolic process"/>
    <property type="evidence" value="ECO:0007669"/>
    <property type="project" value="InterPro"/>
</dbReference>
<dbReference type="GO" id="GO:0008496">
    <property type="term" value="F:mannan endo-1,6-alpha-mannosidase activity"/>
    <property type="evidence" value="ECO:0007669"/>
    <property type="project" value="UniProtKB-EC"/>
</dbReference>
<dbReference type="SUPFAM" id="SSF48208">
    <property type="entry name" value="Six-hairpin glycosidases"/>
    <property type="match status" value="1"/>
</dbReference>
<keyword evidence="11" id="KW-1185">Reference proteome</keyword>
<evidence type="ECO:0000256" key="1">
    <source>
        <dbReference type="ARBA" id="ARBA00001452"/>
    </source>
</evidence>
<keyword evidence="4 9" id="KW-0732">Signal</keyword>
<keyword evidence="7" id="KW-0326">Glycosidase</keyword>
<evidence type="ECO:0000256" key="2">
    <source>
        <dbReference type="ARBA" id="ARBA00009699"/>
    </source>
</evidence>
<dbReference type="OrthoDB" id="3798256at2759"/>
<evidence type="ECO:0000256" key="7">
    <source>
        <dbReference type="ARBA" id="ARBA00023295"/>
    </source>
</evidence>
<comment type="catalytic activity">
    <reaction evidence="1">
        <text>Random hydrolysis of (1-&gt;6)-alpha-D-mannosidic linkages in unbranched (1-&gt;6)-mannans.</text>
        <dbReference type="EC" id="3.2.1.101"/>
    </reaction>
</comment>
<dbReference type="EC" id="3.2.1.101" evidence="3"/>
<comment type="caution">
    <text evidence="10">The sequence shown here is derived from an EMBL/GenBank/DDBJ whole genome shotgun (WGS) entry which is preliminary data.</text>
</comment>